<organism evidence="1 2">
    <name type="scientific">Scophthalmus maximus</name>
    <name type="common">Turbot</name>
    <name type="synonym">Psetta maxima</name>
    <dbReference type="NCBI Taxonomy" id="52904"/>
    <lineage>
        <taxon>Eukaryota</taxon>
        <taxon>Metazoa</taxon>
        <taxon>Chordata</taxon>
        <taxon>Craniata</taxon>
        <taxon>Vertebrata</taxon>
        <taxon>Euteleostomi</taxon>
        <taxon>Actinopterygii</taxon>
        <taxon>Neopterygii</taxon>
        <taxon>Teleostei</taxon>
        <taxon>Neoteleostei</taxon>
        <taxon>Acanthomorphata</taxon>
        <taxon>Carangaria</taxon>
        <taxon>Pleuronectiformes</taxon>
        <taxon>Pleuronectoidei</taxon>
        <taxon>Scophthalmidae</taxon>
        <taxon>Scophthalmus</taxon>
    </lineage>
</organism>
<accession>A0A6A4TF71</accession>
<protein>
    <submittedName>
        <fullName evidence="1">Uncharacterized protein</fullName>
    </submittedName>
</protein>
<dbReference type="AlphaFoldDB" id="A0A6A4TF71"/>
<name>A0A6A4TF71_SCOMX</name>
<gene>
    <name evidence="1" type="ORF">F2P81_007399</name>
</gene>
<dbReference type="EMBL" id="VEVO01000006">
    <property type="protein sequence ID" value="KAF0041501.1"/>
    <property type="molecule type" value="Genomic_DNA"/>
</dbReference>
<reference evidence="1 2" key="1">
    <citation type="submission" date="2019-06" db="EMBL/GenBank/DDBJ databases">
        <title>Draft genomes of female and male turbot (Scophthalmus maximus).</title>
        <authorList>
            <person name="Xu H."/>
            <person name="Xu X.-W."/>
            <person name="Shao C."/>
            <person name="Chen S."/>
        </authorList>
    </citation>
    <scope>NUCLEOTIDE SEQUENCE [LARGE SCALE GENOMIC DNA]</scope>
    <source>
        <strain evidence="1">Ysfricsl-2016a</strain>
        <tissue evidence="1">Blood</tissue>
    </source>
</reference>
<sequence>MYEDTGRNRQIPDDIAPGIYIMKYFPAEIWKSSSHNRQHICMTLASAQIFFQHFVVAPFAETRLNQAKSYEYNLCWPLDVFIISHVSLSAAHLTLLSR</sequence>
<evidence type="ECO:0000313" key="1">
    <source>
        <dbReference type="EMBL" id="KAF0041501.1"/>
    </source>
</evidence>
<comment type="caution">
    <text evidence="1">The sequence shown here is derived from an EMBL/GenBank/DDBJ whole genome shotgun (WGS) entry which is preliminary data.</text>
</comment>
<evidence type="ECO:0000313" key="2">
    <source>
        <dbReference type="Proteomes" id="UP000438429"/>
    </source>
</evidence>
<dbReference type="Proteomes" id="UP000438429">
    <property type="component" value="Unassembled WGS sequence"/>
</dbReference>
<proteinExistence type="predicted"/>